<dbReference type="SMART" id="SM00073">
    <property type="entry name" value="HPT"/>
    <property type="match status" value="1"/>
</dbReference>
<dbReference type="InterPro" id="IPR036890">
    <property type="entry name" value="HATPase_C_sf"/>
</dbReference>
<dbReference type="Pfam" id="PF02895">
    <property type="entry name" value="H-kinase_dim"/>
    <property type="match status" value="1"/>
</dbReference>
<feature type="domain" description="CheW-like" evidence="13">
    <location>
        <begin position="581"/>
        <end position="713"/>
    </location>
</feature>
<dbReference type="SUPFAM" id="SSF55874">
    <property type="entry name" value="ATPase domain of HSP90 chaperone/DNA topoisomerase II/histidine kinase"/>
    <property type="match status" value="1"/>
</dbReference>
<dbReference type="Pfam" id="PF01584">
    <property type="entry name" value="CheW"/>
    <property type="match status" value="1"/>
</dbReference>
<accession>A0A3B0YXI6</accession>
<evidence type="ECO:0000259" key="12">
    <source>
        <dbReference type="PROSITE" id="PS50109"/>
    </source>
</evidence>
<dbReference type="InterPro" id="IPR004105">
    <property type="entry name" value="CheA-like_dim"/>
</dbReference>
<dbReference type="SUPFAM" id="SSF50341">
    <property type="entry name" value="CheW-like"/>
    <property type="match status" value="1"/>
</dbReference>
<dbReference type="SMART" id="SM00260">
    <property type="entry name" value="CheW"/>
    <property type="match status" value="1"/>
</dbReference>
<keyword evidence="4" id="KW-0145">Chemotaxis</keyword>
<dbReference type="InterPro" id="IPR004358">
    <property type="entry name" value="Sig_transdc_His_kin-like_C"/>
</dbReference>
<dbReference type="EC" id="2.7.13.3" evidence="2"/>
<evidence type="ECO:0000256" key="2">
    <source>
        <dbReference type="ARBA" id="ARBA00012438"/>
    </source>
</evidence>
<evidence type="ECO:0000313" key="15">
    <source>
        <dbReference type="EMBL" id="VAW84141.1"/>
    </source>
</evidence>
<dbReference type="PROSITE" id="PS50894">
    <property type="entry name" value="HPT"/>
    <property type="match status" value="1"/>
</dbReference>
<dbReference type="Gene3D" id="1.10.287.560">
    <property type="entry name" value="Histidine kinase CheA-like, homodimeric domain"/>
    <property type="match status" value="1"/>
</dbReference>
<dbReference type="InterPro" id="IPR036061">
    <property type="entry name" value="CheW-like_dom_sf"/>
</dbReference>
<name>A0A3B0YXI6_9ZZZZ</name>
<evidence type="ECO:0000256" key="8">
    <source>
        <dbReference type="ARBA" id="ARBA00022777"/>
    </source>
</evidence>
<keyword evidence="10" id="KW-0902">Two-component regulatory system</keyword>
<dbReference type="GO" id="GO:0006935">
    <property type="term" value="P:chemotaxis"/>
    <property type="evidence" value="ECO:0007669"/>
    <property type="project" value="UniProtKB-KW"/>
</dbReference>
<feature type="domain" description="HPt" evidence="14">
    <location>
        <begin position="1"/>
        <end position="108"/>
    </location>
</feature>
<dbReference type="SUPFAM" id="SSF47384">
    <property type="entry name" value="Homodimeric domain of signal transducing histidine kinase"/>
    <property type="match status" value="1"/>
</dbReference>
<keyword evidence="11" id="KW-0175">Coiled coil</keyword>
<evidence type="ECO:0000256" key="7">
    <source>
        <dbReference type="ARBA" id="ARBA00022741"/>
    </source>
</evidence>
<dbReference type="SMART" id="SM00387">
    <property type="entry name" value="HATPase_c"/>
    <property type="match status" value="1"/>
</dbReference>
<dbReference type="SUPFAM" id="SSF47226">
    <property type="entry name" value="Histidine-containing phosphotransfer domain, HPT domain"/>
    <property type="match status" value="1"/>
</dbReference>
<dbReference type="Pfam" id="PF02518">
    <property type="entry name" value="HATPase_c"/>
    <property type="match status" value="1"/>
</dbReference>
<gene>
    <name evidence="15" type="ORF">MNBD_GAMMA16-753</name>
</gene>
<evidence type="ECO:0000256" key="11">
    <source>
        <dbReference type="SAM" id="Coils"/>
    </source>
</evidence>
<dbReference type="CDD" id="cd00731">
    <property type="entry name" value="CheA_reg"/>
    <property type="match status" value="1"/>
</dbReference>
<dbReference type="PANTHER" id="PTHR43395">
    <property type="entry name" value="SENSOR HISTIDINE KINASE CHEA"/>
    <property type="match status" value="1"/>
</dbReference>
<feature type="coiled-coil region" evidence="11">
    <location>
        <begin position="13"/>
        <end position="43"/>
    </location>
</feature>
<dbReference type="InterPro" id="IPR002545">
    <property type="entry name" value="CheW-lke_dom"/>
</dbReference>
<dbReference type="FunFam" id="3.30.565.10:FF:000016">
    <property type="entry name" value="Chemotaxis protein CheA, putative"/>
    <property type="match status" value="1"/>
</dbReference>
<evidence type="ECO:0000256" key="3">
    <source>
        <dbReference type="ARBA" id="ARBA00021495"/>
    </source>
</evidence>
<dbReference type="Pfam" id="PF01627">
    <property type="entry name" value="Hpt"/>
    <property type="match status" value="1"/>
</dbReference>
<proteinExistence type="predicted"/>
<organism evidence="15">
    <name type="scientific">hydrothermal vent metagenome</name>
    <dbReference type="NCBI Taxonomy" id="652676"/>
    <lineage>
        <taxon>unclassified sequences</taxon>
        <taxon>metagenomes</taxon>
        <taxon>ecological metagenomes</taxon>
    </lineage>
</organism>
<evidence type="ECO:0000256" key="4">
    <source>
        <dbReference type="ARBA" id="ARBA00022500"/>
    </source>
</evidence>
<reference evidence="15" key="1">
    <citation type="submission" date="2018-06" db="EMBL/GenBank/DDBJ databases">
        <authorList>
            <person name="Zhirakovskaya E."/>
        </authorList>
    </citation>
    <scope>NUCLEOTIDE SEQUENCE</scope>
</reference>
<dbReference type="Gene3D" id="2.30.30.40">
    <property type="entry name" value="SH3 Domains"/>
    <property type="match status" value="1"/>
</dbReference>
<dbReference type="InterPro" id="IPR037006">
    <property type="entry name" value="CheA-like_homodim_sf"/>
</dbReference>
<dbReference type="GO" id="GO:0005737">
    <property type="term" value="C:cytoplasm"/>
    <property type="evidence" value="ECO:0007669"/>
    <property type="project" value="InterPro"/>
</dbReference>
<keyword evidence="5" id="KW-0597">Phosphoprotein</keyword>
<evidence type="ECO:0000259" key="14">
    <source>
        <dbReference type="PROSITE" id="PS50894"/>
    </source>
</evidence>
<dbReference type="InterPro" id="IPR051315">
    <property type="entry name" value="Bact_Chemotaxis_CheA"/>
</dbReference>
<evidence type="ECO:0000259" key="13">
    <source>
        <dbReference type="PROSITE" id="PS50851"/>
    </source>
</evidence>
<dbReference type="CDD" id="cd00088">
    <property type="entry name" value="HPT"/>
    <property type="match status" value="1"/>
</dbReference>
<feature type="domain" description="Histidine kinase" evidence="12">
    <location>
        <begin position="379"/>
        <end position="579"/>
    </location>
</feature>
<dbReference type="GO" id="GO:0000155">
    <property type="term" value="F:phosphorelay sensor kinase activity"/>
    <property type="evidence" value="ECO:0007669"/>
    <property type="project" value="InterPro"/>
</dbReference>
<evidence type="ECO:0000256" key="5">
    <source>
        <dbReference type="ARBA" id="ARBA00022553"/>
    </source>
</evidence>
<dbReference type="InterPro" id="IPR008207">
    <property type="entry name" value="Sig_transdc_His_kin_Hpt_dom"/>
</dbReference>
<evidence type="ECO:0000256" key="6">
    <source>
        <dbReference type="ARBA" id="ARBA00022679"/>
    </source>
</evidence>
<comment type="catalytic activity">
    <reaction evidence="1">
        <text>ATP + protein L-histidine = ADP + protein N-phospho-L-histidine.</text>
        <dbReference type="EC" id="2.7.13.3"/>
    </reaction>
</comment>
<dbReference type="InterPro" id="IPR036641">
    <property type="entry name" value="HPT_dom_sf"/>
</dbReference>
<dbReference type="PRINTS" id="PR00344">
    <property type="entry name" value="BCTRLSENSOR"/>
</dbReference>
<dbReference type="GO" id="GO:0005524">
    <property type="term" value="F:ATP binding"/>
    <property type="evidence" value="ECO:0007669"/>
    <property type="project" value="UniProtKB-KW"/>
</dbReference>
<keyword evidence="7" id="KW-0547">Nucleotide-binding</keyword>
<keyword evidence="9" id="KW-0067">ATP-binding</keyword>
<dbReference type="PROSITE" id="PS50851">
    <property type="entry name" value="CHEW"/>
    <property type="match status" value="1"/>
</dbReference>
<protein>
    <recommendedName>
        <fullName evidence="3">Chemotaxis protein CheA</fullName>
        <ecNumber evidence="2">2.7.13.3</ecNumber>
    </recommendedName>
</protein>
<dbReference type="PROSITE" id="PS50109">
    <property type="entry name" value="HIS_KIN"/>
    <property type="match status" value="1"/>
</dbReference>
<dbReference type="Gene3D" id="1.20.120.160">
    <property type="entry name" value="HPT domain"/>
    <property type="match status" value="1"/>
</dbReference>
<keyword evidence="8 15" id="KW-0418">Kinase</keyword>
<sequence length="723" mass="80013">MDMDIDPALQTFNVESREILEEMEEILLRLEQEESDEERQESLNAIFRAAHTIKGSAGLFNLQAIVSFTHVVESLLDKMREGDIAVDSDITALLLKCADHIGALVTLVQQDNADLSPELIKSGEKLLAQLSKYDGVSVLKEKKPTAENEKCLSHKDEVWHISLRFYDDVLREGMDPLSFIRYLETLGSIEHITVLDDAFPALQDFDPESCYLGMEISFKTTADKETIESVFKFIEDDSTIIILPPDSLVDDFIQLIHELPEEDQRLGEILVQCGSLTSAELKRALQHQEGLSEGLEKSVLGEILIDKGMATPPLVNAALHKQDQSRIRNKQEIRSMRVDATKLDEHINLVGELVIASAGAALRAQEIGDSALTELSSILSRLVEEVRDSALHLRMVQVGPTFNKFQRIVRDMSKDLNKEIEIVIRGAETDLDKTVIEKISDPLTHLIRNSVDHGIELPAEREAKGKNAIGKLFLSAYHDSGCVVIEVSDDGNGLNRKRILEKAKEKGLVRSDQQLTDQEIDNLIFEPGFSTADKVTNISGRGVGMDVVKRNIEELRGTIEVDSKPREGSAFCIRLPLTLAIIDGFLVGVENSSFVIPLEMVHECVELNGVNCKMDSDRNYVNLRGEILPFIRLRELFSTGGVNPKRENVVVVNYAGVKAGLVVDNLMGEFQTVIKPLGKMFSHVPGLGGSSILGNGEVALILDVPGLVNRVSSIESRAMQAAI</sequence>
<evidence type="ECO:0000256" key="10">
    <source>
        <dbReference type="ARBA" id="ARBA00023012"/>
    </source>
</evidence>
<dbReference type="SMART" id="SM01231">
    <property type="entry name" value="H-kinase_dim"/>
    <property type="match status" value="1"/>
</dbReference>
<dbReference type="CDD" id="cd16916">
    <property type="entry name" value="HATPase_CheA-like"/>
    <property type="match status" value="1"/>
</dbReference>
<dbReference type="PANTHER" id="PTHR43395:SF10">
    <property type="entry name" value="CHEMOTAXIS PROTEIN CHEA"/>
    <property type="match status" value="1"/>
</dbReference>
<dbReference type="EMBL" id="UOFO01000034">
    <property type="protein sequence ID" value="VAW84141.1"/>
    <property type="molecule type" value="Genomic_DNA"/>
</dbReference>
<dbReference type="Gene3D" id="3.30.565.10">
    <property type="entry name" value="Histidine kinase-like ATPase, C-terminal domain"/>
    <property type="match status" value="1"/>
</dbReference>
<evidence type="ECO:0000256" key="9">
    <source>
        <dbReference type="ARBA" id="ARBA00022840"/>
    </source>
</evidence>
<dbReference type="InterPro" id="IPR003594">
    <property type="entry name" value="HATPase_dom"/>
</dbReference>
<keyword evidence="6" id="KW-0808">Transferase</keyword>
<evidence type="ECO:0000256" key="1">
    <source>
        <dbReference type="ARBA" id="ARBA00000085"/>
    </source>
</evidence>
<dbReference type="AlphaFoldDB" id="A0A3B0YXI6"/>
<dbReference type="InterPro" id="IPR005467">
    <property type="entry name" value="His_kinase_dom"/>
</dbReference>
<dbReference type="InterPro" id="IPR036097">
    <property type="entry name" value="HisK_dim/P_sf"/>
</dbReference>